<dbReference type="GeneID" id="27726730"/>
<dbReference type="AlphaFoldDB" id="A0A084G2D9"/>
<keyword evidence="3" id="KW-1185">Reference proteome</keyword>
<dbReference type="EMBL" id="JOWA01000110">
    <property type="protein sequence ID" value="KEZ41501.1"/>
    <property type="molecule type" value="Genomic_DNA"/>
</dbReference>
<feature type="region of interest" description="Disordered" evidence="1">
    <location>
        <begin position="1"/>
        <end position="30"/>
    </location>
</feature>
<dbReference type="OMA" id="FAMAYTH"/>
<dbReference type="VEuPathDB" id="FungiDB:SAPIO_CDS7658"/>
<feature type="region of interest" description="Disordered" evidence="1">
    <location>
        <begin position="406"/>
        <end position="435"/>
    </location>
</feature>
<organism evidence="2 3">
    <name type="scientific">Pseudallescheria apiosperma</name>
    <name type="common">Scedosporium apiospermum</name>
    <dbReference type="NCBI Taxonomy" id="563466"/>
    <lineage>
        <taxon>Eukaryota</taxon>
        <taxon>Fungi</taxon>
        <taxon>Dikarya</taxon>
        <taxon>Ascomycota</taxon>
        <taxon>Pezizomycotina</taxon>
        <taxon>Sordariomycetes</taxon>
        <taxon>Hypocreomycetidae</taxon>
        <taxon>Microascales</taxon>
        <taxon>Microascaceae</taxon>
        <taxon>Scedosporium</taxon>
    </lineage>
</organism>
<feature type="compositionally biased region" description="Pro residues" evidence="1">
    <location>
        <begin position="146"/>
        <end position="161"/>
    </location>
</feature>
<reference evidence="2 3" key="1">
    <citation type="journal article" date="2014" name="Genome Announc.">
        <title>Draft genome sequence of the pathogenic fungus Scedosporium apiospermum.</title>
        <authorList>
            <person name="Vandeputte P."/>
            <person name="Ghamrawi S."/>
            <person name="Rechenmann M."/>
            <person name="Iltis A."/>
            <person name="Giraud S."/>
            <person name="Fleury M."/>
            <person name="Thornton C."/>
            <person name="Delhaes L."/>
            <person name="Meyer W."/>
            <person name="Papon N."/>
            <person name="Bouchara J.P."/>
        </authorList>
    </citation>
    <scope>NUCLEOTIDE SEQUENCE [LARGE SCALE GENOMIC DNA]</scope>
    <source>
        <strain evidence="2 3">IHEM 14462</strain>
    </source>
</reference>
<dbReference type="OrthoDB" id="5421421at2759"/>
<dbReference type="Proteomes" id="UP000028545">
    <property type="component" value="Unassembled WGS sequence"/>
</dbReference>
<evidence type="ECO:0000256" key="1">
    <source>
        <dbReference type="SAM" id="MobiDB-lite"/>
    </source>
</evidence>
<evidence type="ECO:0000313" key="2">
    <source>
        <dbReference type="EMBL" id="KEZ41501.1"/>
    </source>
</evidence>
<protein>
    <submittedName>
        <fullName evidence="2">Uncharacterized protein</fullName>
    </submittedName>
</protein>
<feature type="region of interest" description="Disordered" evidence="1">
    <location>
        <begin position="91"/>
        <end position="226"/>
    </location>
</feature>
<proteinExistence type="predicted"/>
<feature type="compositionally biased region" description="Acidic residues" evidence="1">
    <location>
        <begin position="407"/>
        <end position="417"/>
    </location>
</feature>
<comment type="caution">
    <text evidence="2">The sequence shown here is derived from an EMBL/GenBank/DDBJ whole genome shotgun (WGS) entry which is preliminary data.</text>
</comment>
<evidence type="ECO:0000313" key="3">
    <source>
        <dbReference type="Proteomes" id="UP000028545"/>
    </source>
</evidence>
<dbReference type="RefSeq" id="XP_016641300.1">
    <property type="nucleotide sequence ID" value="XM_016789473.1"/>
</dbReference>
<dbReference type="HOGENOM" id="CLU_607147_0_0_1"/>
<accession>A0A084G2D9</accession>
<feature type="compositionally biased region" description="Basic and acidic residues" evidence="1">
    <location>
        <begin position="197"/>
        <end position="214"/>
    </location>
</feature>
<dbReference type="KEGG" id="sapo:SAPIO_CDS7658"/>
<gene>
    <name evidence="2" type="ORF">SAPIO_CDS7658</name>
</gene>
<sequence>MPHTAKLGHHYNGSPTGPGSQQPTPPATSQMFWQPAFDMSANTSQCGSPITAGHPQGEDHFAMAYTHQEDIPEPPGPPYYGHFGVSASVVSDQDESMEPMTSFYPIPSVQPHSLMGTPHQQQPEGQHQHLEHPPLAAHVPMAQPALPLPPPQTAEPPPEPQCPGADQVPSPYTSSPAYTKSAASPRSSRAKPRRAKKPSEPKPRVSTNRIEKTTRVARGPTSPFEAPRELSDQIQFRIGVPDEERYLLELRMKHEDMKGKTMWDAIAVAFAKRFGKKAEKPALQMKLTRAKQKWVDLLRDIFYEDEKERYQRITTKFNERGGGSNLGFNASNIECQLVEMGLEGLTMDAATKIRPRRRAKDRGRTGAKISLDSQQMQSYPMNKVELTEAQRENLYREAESRLTMDEAAAEMDSESEGDNNTLQTPTIPQPPANELVGSQYYTHHHSGRGSI</sequence>
<name>A0A084G2D9_PSEDA</name>
<feature type="compositionally biased region" description="Low complexity" evidence="1">
    <location>
        <begin position="13"/>
        <end position="30"/>
    </location>
</feature>